<dbReference type="Gene3D" id="3.30.200.20">
    <property type="entry name" value="Phosphorylase Kinase, domain 1"/>
    <property type="match status" value="1"/>
</dbReference>
<dbReference type="InterPro" id="IPR000719">
    <property type="entry name" value="Prot_kinase_dom"/>
</dbReference>
<sequence>MRSLQGAIPPKCCEGIPMFDPSELKVRARIGSGGAGYVFRASKGSQRYAIKMEEIEAHCDHFIRECRANSSLISQELNGNLHHSATDGCLPLAEFQLTKDIMDSVWEGLKGLHAPGILHEDIKSTNILDNSQNVRWIDLSAATTLPYYKMEKKKREERRNEELVEIAAGFAFLTQTPSEIYER</sequence>
<dbReference type="PROSITE" id="PS50011">
    <property type="entry name" value="PROTEIN_KINASE_DOM"/>
    <property type="match status" value="1"/>
</dbReference>
<comment type="caution">
    <text evidence="2">The sequence shown here is derived from an EMBL/GenBank/DDBJ whole genome shotgun (WGS) entry which is preliminary data.</text>
</comment>
<gene>
    <name evidence="2" type="ORF">M501DRAFT_1029009</name>
</gene>
<accession>A0A9P4SI81</accession>
<dbReference type="Gene3D" id="1.10.510.10">
    <property type="entry name" value="Transferase(Phosphotransferase) domain 1"/>
    <property type="match status" value="1"/>
</dbReference>
<dbReference type="Pfam" id="PF00069">
    <property type="entry name" value="Pkinase"/>
    <property type="match status" value="1"/>
</dbReference>
<feature type="domain" description="Protein kinase" evidence="1">
    <location>
        <begin position="24"/>
        <end position="183"/>
    </location>
</feature>
<organism evidence="2 3">
    <name type="scientific">Patellaria atrata CBS 101060</name>
    <dbReference type="NCBI Taxonomy" id="1346257"/>
    <lineage>
        <taxon>Eukaryota</taxon>
        <taxon>Fungi</taxon>
        <taxon>Dikarya</taxon>
        <taxon>Ascomycota</taxon>
        <taxon>Pezizomycotina</taxon>
        <taxon>Dothideomycetes</taxon>
        <taxon>Dothideomycetes incertae sedis</taxon>
        <taxon>Patellariales</taxon>
        <taxon>Patellariaceae</taxon>
        <taxon>Patellaria</taxon>
    </lineage>
</organism>
<proteinExistence type="predicted"/>
<dbReference type="OrthoDB" id="1668230at2759"/>
<protein>
    <recommendedName>
        <fullName evidence="1">Protein kinase domain-containing protein</fullName>
    </recommendedName>
</protein>
<dbReference type="Proteomes" id="UP000799429">
    <property type="component" value="Unassembled WGS sequence"/>
</dbReference>
<evidence type="ECO:0000259" key="1">
    <source>
        <dbReference type="PROSITE" id="PS50011"/>
    </source>
</evidence>
<dbReference type="InterPro" id="IPR011009">
    <property type="entry name" value="Kinase-like_dom_sf"/>
</dbReference>
<name>A0A9P4SI81_9PEZI</name>
<evidence type="ECO:0000313" key="2">
    <source>
        <dbReference type="EMBL" id="KAF2842270.1"/>
    </source>
</evidence>
<dbReference type="GO" id="GO:0004672">
    <property type="term" value="F:protein kinase activity"/>
    <property type="evidence" value="ECO:0007669"/>
    <property type="project" value="InterPro"/>
</dbReference>
<dbReference type="EMBL" id="MU006090">
    <property type="protein sequence ID" value="KAF2842270.1"/>
    <property type="molecule type" value="Genomic_DNA"/>
</dbReference>
<reference evidence="2" key="1">
    <citation type="journal article" date="2020" name="Stud. Mycol.">
        <title>101 Dothideomycetes genomes: a test case for predicting lifestyles and emergence of pathogens.</title>
        <authorList>
            <person name="Haridas S."/>
            <person name="Albert R."/>
            <person name="Binder M."/>
            <person name="Bloem J."/>
            <person name="Labutti K."/>
            <person name="Salamov A."/>
            <person name="Andreopoulos B."/>
            <person name="Baker S."/>
            <person name="Barry K."/>
            <person name="Bills G."/>
            <person name="Bluhm B."/>
            <person name="Cannon C."/>
            <person name="Castanera R."/>
            <person name="Culley D."/>
            <person name="Daum C."/>
            <person name="Ezra D."/>
            <person name="Gonzalez J."/>
            <person name="Henrissat B."/>
            <person name="Kuo A."/>
            <person name="Liang C."/>
            <person name="Lipzen A."/>
            <person name="Lutzoni F."/>
            <person name="Magnuson J."/>
            <person name="Mondo S."/>
            <person name="Nolan M."/>
            <person name="Ohm R."/>
            <person name="Pangilinan J."/>
            <person name="Park H.-J."/>
            <person name="Ramirez L."/>
            <person name="Alfaro M."/>
            <person name="Sun H."/>
            <person name="Tritt A."/>
            <person name="Yoshinaga Y."/>
            <person name="Zwiers L.-H."/>
            <person name="Turgeon B."/>
            <person name="Goodwin S."/>
            <person name="Spatafora J."/>
            <person name="Crous P."/>
            <person name="Grigoriev I."/>
        </authorList>
    </citation>
    <scope>NUCLEOTIDE SEQUENCE</scope>
    <source>
        <strain evidence="2">CBS 101060</strain>
    </source>
</reference>
<dbReference type="SUPFAM" id="SSF56112">
    <property type="entry name" value="Protein kinase-like (PK-like)"/>
    <property type="match status" value="1"/>
</dbReference>
<dbReference type="GO" id="GO:0005524">
    <property type="term" value="F:ATP binding"/>
    <property type="evidence" value="ECO:0007669"/>
    <property type="project" value="InterPro"/>
</dbReference>
<dbReference type="AlphaFoldDB" id="A0A9P4SI81"/>
<keyword evidence="3" id="KW-1185">Reference proteome</keyword>
<evidence type="ECO:0000313" key="3">
    <source>
        <dbReference type="Proteomes" id="UP000799429"/>
    </source>
</evidence>